<gene>
    <name evidence="1" type="ORF">SINV_08603</name>
</gene>
<dbReference type="EMBL" id="GL768070">
    <property type="protein sequence ID" value="EFZ12411.1"/>
    <property type="molecule type" value="Genomic_DNA"/>
</dbReference>
<dbReference type="AlphaFoldDB" id="E9J441"/>
<accession>E9J441</accession>
<organism>
    <name type="scientific">Solenopsis invicta</name>
    <name type="common">Red imported fire ant</name>
    <name type="synonym">Solenopsis wagneri</name>
    <dbReference type="NCBI Taxonomy" id="13686"/>
    <lineage>
        <taxon>Eukaryota</taxon>
        <taxon>Metazoa</taxon>
        <taxon>Ecdysozoa</taxon>
        <taxon>Arthropoda</taxon>
        <taxon>Hexapoda</taxon>
        <taxon>Insecta</taxon>
        <taxon>Pterygota</taxon>
        <taxon>Neoptera</taxon>
        <taxon>Endopterygota</taxon>
        <taxon>Hymenoptera</taxon>
        <taxon>Apocrita</taxon>
        <taxon>Aculeata</taxon>
        <taxon>Formicoidea</taxon>
        <taxon>Formicidae</taxon>
        <taxon>Myrmicinae</taxon>
        <taxon>Solenopsis</taxon>
    </lineage>
</organism>
<protein>
    <submittedName>
        <fullName evidence="1">Uncharacterized protein</fullName>
    </submittedName>
</protein>
<sequence>MIDVVVIDCLAESLVVMLVVTKGIVRAKIDMEIEIETSNLTVVAIGETFGITTIESKIGLVVLREDHVVLLEPDRKENETIGIKDLGLLEITKIETSNKPEIILGIARKIEKDITSENVMINIRILYRKV</sequence>
<feature type="non-terminal residue" evidence="1">
    <location>
        <position position="130"/>
    </location>
</feature>
<reference evidence="1" key="1">
    <citation type="journal article" date="2011" name="Proc. Natl. Acad. Sci. U.S.A.">
        <title>The genome of the fire ant Solenopsis invicta.</title>
        <authorList>
            <person name="Wurm Y."/>
            <person name="Wang J."/>
            <person name="Riba-Grognuz O."/>
            <person name="Corona M."/>
            <person name="Nygaard S."/>
            <person name="Hunt B.G."/>
            <person name="Ingram K.K."/>
            <person name="Falquet L."/>
            <person name="Nipitwattanaphon M."/>
            <person name="Gotzek D."/>
            <person name="Dijkstra M.B."/>
            <person name="Oettler J."/>
            <person name="Comtesse F."/>
            <person name="Shih C.J."/>
            <person name="Wu W.J."/>
            <person name="Yang C.C."/>
            <person name="Thomas J."/>
            <person name="Beaudoing E."/>
            <person name="Pradervand S."/>
            <person name="Flegel V."/>
            <person name="Cook E.D."/>
            <person name="Fabbretti R."/>
            <person name="Stockinger H."/>
            <person name="Long L."/>
            <person name="Farmerie W.G."/>
            <person name="Oakey J."/>
            <person name="Boomsma J.J."/>
            <person name="Pamilo P."/>
            <person name="Yi S.V."/>
            <person name="Heinze J."/>
            <person name="Goodisman M.A."/>
            <person name="Farinelli L."/>
            <person name="Harshman K."/>
            <person name="Hulo N."/>
            <person name="Cerutti L."/>
            <person name="Xenarios I."/>
            <person name="Shoemaker D."/>
            <person name="Keller L."/>
        </authorList>
    </citation>
    <scope>NUCLEOTIDE SEQUENCE [LARGE SCALE GENOMIC DNA]</scope>
</reference>
<dbReference type="HOGENOM" id="CLU_1940741_0_0_1"/>
<proteinExistence type="predicted"/>
<name>E9J441_SOLIN</name>
<evidence type="ECO:0000313" key="1">
    <source>
        <dbReference type="EMBL" id="EFZ12411.1"/>
    </source>
</evidence>